<feature type="compositionally biased region" description="Polar residues" evidence="1">
    <location>
        <begin position="168"/>
        <end position="178"/>
    </location>
</feature>
<evidence type="ECO:0000313" key="4">
    <source>
        <dbReference type="Proteomes" id="UP000005431"/>
    </source>
</evidence>
<evidence type="ECO:0000259" key="2">
    <source>
        <dbReference type="Pfam" id="PF24201"/>
    </source>
</evidence>
<sequence>MPYNDLREFFDPDLHLPINGKTYTIHTPNAADGLRLRAIFADDEQTLTNTDELAEIAKLFGADIDDDGNPTGGVWQQMNDDGISWGEIIHAGRTALMHYGISADFGAIYWRTGMDGVLGNPLPPNPNGETGENPSQSASAPESAEEPSPADPAPTAPTTPAAAHTSKRTASATGSTPNRSKRPRKAS</sequence>
<dbReference type="InterPro" id="IPR055849">
    <property type="entry name" value="DUF7426"/>
</dbReference>
<evidence type="ECO:0000256" key="1">
    <source>
        <dbReference type="SAM" id="MobiDB-lite"/>
    </source>
</evidence>
<keyword evidence="4" id="KW-1185">Reference proteome</keyword>
<dbReference type="Proteomes" id="UP000005431">
    <property type="component" value="Segment"/>
</dbReference>
<dbReference type="RefSeq" id="YP_005087239.1">
    <property type="nucleotide sequence ID" value="NC_016654.1"/>
</dbReference>
<accession>G9FH94</accession>
<feature type="compositionally biased region" description="Low complexity" evidence="1">
    <location>
        <begin position="127"/>
        <end position="142"/>
    </location>
</feature>
<evidence type="ECO:0000313" key="3">
    <source>
        <dbReference type="EMBL" id="AEV51983.1"/>
    </source>
</evidence>
<proteinExistence type="predicted"/>
<dbReference type="EMBL" id="JN116824">
    <property type="protein sequence ID" value="AEV51983.1"/>
    <property type="molecule type" value="Genomic_DNA"/>
</dbReference>
<dbReference type="Pfam" id="PF24201">
    <property type="entry name" value="DUF7426"/>
    <property type="match status" value="1"/>
</dbReference>
<feature type="region of interest" description="Disordered" evidence="1">
    <location>
        <begin position="120"/>
        <end position="187"/>
    </location>
</feature>
<feature type="domain" description="DUF7426" evidence="2">
    <location>
        <begin position="5"/>
        <end position="136"/>
    </location>
</feature>
<organism evidence="3 4">
    <name type="scientific">Rhodococcus phage REQ3</name>
    <dbReference type="NCBI Taxonomy" id="1109714"/>
    <lineage>
        <taxon>Viruses</taxon>
        <taxon>Duplodnaviria</taxon>
        <taxon>Heunggongvirae</taxon>
        <taxon>Uroviricota</taxon>
        <taxon>Caudoviricetes</taxon>
        <taxon>Caudoviricetes incertae sedis</taxon>
        <taxon>Wodongavirus</taxon>
        <taxon>Wodongavirus REQ3</taxon>
    </lineage>
</organism>
<dbReference type="GeneID" id="11541445"/>
<dbReference type="OrthoDB" id="30525at10239"/>
<protein>
    <recommendedName>
        <fullName evidence="2">DUF7426 domain-containing protein</fullName>
    </recommendedName>
</protein>
<reference evidence="3 4" key="1">
    <citation type="submission" date="2011-06" db="EMBL/GenBank/DDBJ databases">
        <title>Two lysogenic phages can make up a single lytic phage.</title>
        <authorList>
            <person name="Petrovski S."/>
        </authorList>
    </citation>
    <scope>NUCLEOTIDE SEQUENCE [LARGE SCALE GENOMIC DNA]</scope>
</reference>
<dbReference type="KEGG" id="vg:11541445"/>
<name>G9FH94_9CAUD</name>